<dbReference type="CDD" id="cd18186">
    <property type="entry name" value="BTB_POZ_ZBTB_KLHL-like"/>
    <property type="match status" value="1"/>
</dbReference>
<comment type="caution">
    <text evidence="4">The sequence shown here is derived from an EMBL/GenBank/DDBJ whole genome shotgun (WGS) entry which is preliminary data.</text>
</comment>
<evidence type="ECO:0000313" key="4">
    <source>
        <dbReference type="EMBL" id="KAI7837632.1"/>
    </source>
</evidence>
<evidence type="ECO:0000256" key="1">
    <source>
        <dbReference type="ARBA" id="ARBA00004906"/>
    </source>
</evidence>
<dbReference type="SUPFAM" id="SSF54695">
    <property type="entry name" value="POZ domain"/>
    <property type="match status" value="1"/>
</dbReference>
<feature type="compositionally biased region" description="Low complexity" evidence="2">
    <location>
        <begin position="255"/>
        <end position="264"/>
    </location>
</feature>
<dbReference type="AlphaFoldDB" id="A0AAD5DGI8"/>
<dbReference type="Gene3D" id="3.30.710.10">
    <property type="entry name" value="Potassium Channel Kv1.1, Chain A"/>
    <property type="match status" value="1"/>
</dbReference>
<accession>A0AAD5DGI8</accession>
<dbReference type="EMBL" id="JADXDR010000147">
    <property type="protein sequence ID" value="KAI7837632.1"/>
    <property type="molecule type" value="Genomic_DNA"/>
</dbReference>
<dbReference type="PROSITE" id="PS50097">
    <property type="entry name" value="BTB"/>
    <property type="match status" value="1"/>
</dbReference>
<proteinExistence type="predicted"/>
<feature type="region of interest" description="Disordered" evidence="2">
    <location>
        <begin position="252"/>
        <end position="273"/>
    </location>
</feature>
<sequence>MLVRTSSGNQSVGHLSHSPHGFSALHRPDVTFSCGGLLFPVHSLLLSVSSRFFTEFFTYIKGQKQPEVISLDAVKCEALSSLSLGNYLEFVYSGCLPAFEVTADAVELLRLGAFFSNAALVAQLCAWLGGQMAGLPEETVLEVFRAAVDLKQRDLVTECLLLLLPQFGSTTSDSTVSEVIDYMDATLSKVVLTQLAMHGAVPTAATLRRSISPSSRSASSGPASEAGVSEGSISISPCSQFEGTAVECTTPRTGRASSFSGISRRSSRSYEAERAASVDALKRRFVETLEAKGWGNGN</sequence>
<dbReference type="Pfam" id="PF00651">
    <property type="entry name" value="BTB"/>
    <property type="match status" value="1"/>
</dbReference>
<comment type="pathway">
    <text evidence="1">Protein modification; protein ubiquitination.</text>
</comment>
<gene>
    <name evidence="4" type="ORF">COHA_008556</name>
</gene>
<protein>
    <recommendedName>
        <fullName evidence="3">BTB domain-containing protein</fullName>
    </recommendedName>
</protein>
<name>A0AAD5DGI8_9CHLO</name>
<dbReference type="InterPro" id="IPR011333">
    <property type="entry name" value="SKP1/BTB/POZ_sf"/>
</dbReference>
<evidence type="ECO:0000259" key="3">
    <source>
        <dbReference type="PROSITE" id="PS50097"/>
    </source>
</evidence>
<feature type="domain" description="BTB" evidence="3">
    <location>
        <begin position="28"/>
        <end position="100"/>
    </location>
</feature>
<dbReference type="Proteomes" id="UP001205105">
    <property type="component" value="Unassembled WGS sequence"/>
</dbReference>
<evidence type="ECO:0000256" key="2">
    <source>
        <dbReference type="SAM" id="MobiDB-lite"/>
    </source>
</evidence>
<organism evidence="4 5">
    <name type="scientific">Chlorella ohadii</name>
    <dbReference type="NCBI Taxonomy" id="2649997"/>
    <lineage>
        <taxon>Eukaryota</taxon>
        <taxon>Viridiplantae</taxon>
        <taxon>Chlorophyta</taxon>
        <taxon>core chlorophytes</taxon>
        <taxon>Trebouxiophyceae</taxon>
        <taxon>Chlorellales</taxon>
        <taxon>Chlorellaceae</taxon>
        <taxon>Chlorella clade</taxon>
        <taxon>Chlorella</taxon>
    </lineage>
</organism>
<reference evidence="4" key="1">
    <citation type="submission" date="2020-11" db="EMBL/GenBank/DDBJ databases">
        <title>Chlorella ohadii genome sequencing and assembly.</title>
        <authorList>
            <person name="Murik O."/>
            <person name="Treves H."/>
            <person name="Kedem I."/>
            <person name="Shotland Y."/>
            <person name="Kaplan A."/>
        </authorList>
    </citation>
    <scope>NUCLEOTIDE SEQUENCE</scope>
    <source>
        <strain evidence="4">1</strain>
    </source>
</reference>
<dbReference type="InterPro" id="IPR000210">
    <property type="entry name" value="BTB/POZ_dom"/>
</dbReference>
<feature type="region of interest" description="Disordered" evidence="2">
    <location>
        <begin position="211"/>
        <end position="232"/>
    </location>
</feature>
<keyword evidence="5" id="KW-1185">Reference proteome</keyword>
<evidence type="ECO:0000313" key="5">
    <source>
        <dbReference type="Proteomes" id="UP001205105"/>
    </source>
</evidence>
<dbReference type="SMART" id="SM00225">
    <property type="entry name" value="BTB"/>
    <property type="match status" value="1"/>
</dbReference>